<organism evidence="1 3">
    <name type="scientific">Medicago truncatula</name>
    <name type="common">Barrel medic</name>
    <name type="synonym">Medicago tribuloides</name>
    <dbReference type="NCBI Taxonomy" id="3880"/>
    <lineage>
        <taxon>Eukaryota</taxon>
        <taxon>Viridiplantae</taxon>
        <taxon>Streptophyta</taxon>
        <taxon>Embryophyta</taxon>
        <taxon>Tracheophyta</taxon>
        <taxon>Spermatophyta</taxon>
        <taxon>Magnoliopsida</taxon>
        <taxon>eudicotyledons</taxon>
        <taxon>Gunneridae</taxon>
        <taxon>Pentapetalae</taxon>
        <taxon>rosids</taxon>
        <taxon>fabids</taxon>
        <taxon>Fabales</taxon>
        <taxon>Fabaceae</taxon>
        <taxon>Papilionoideae</taxon>
        <taxon>50 kb inversion clade</taxon>
        <taxon>NPAAA clade</taxon>
        <taxon>Hologalegina</taxon>
        <taxon>IRL clade</taxon>
        <taxon>Trifolieae</taxon>
        <taxon>Medicago</taxon>
    </lineage>
</organism>
<dbReference type="AlphaFoldDB" id="G7IYY0"/>
<dbReference type="EnsemblPlants" id="AES68954">
    <property type="protein sequence ID" value="AES68954"/>
    <property type="gene ID" value="MTR_3g019520"/>
</dbReference>
<evidence type="ECO:0000313" key="3">
    <source>
        <dbReference type="Proteomes" id="UP000002051"/>
    </source>
</evidence>
<dbReference type="PaxDb" id="3880-AES68954"/>
<reference evidence="1 3" key="2">
    <citation type="journal article" date="2014" name="BMC Genomics">
        <title>An improved genome release (version Mt4.0) for the model legume Medicago truncatula.</title>
        <authorList>
            <person name="Tang H."/>
            <person name="Krishnakumar V."/>
            <person name="Bidwell S."/>
            <person name="Rosen B."/>
            <person name="Chan A."/>
            <person name="Zhou S."/>
            <person name="Gentzbittel L."/>
            <person name="Childs K.L."/>
            <person name="Yandell M."/>
            <person name="Gundlach H."/>
            <person name="Mayer K.F."/>
            <person name="Schwartz D.C."/>
            <person name="Town C.D."/>
        </authorList>
    </citation>
    <scope>GENOME REANNOTATION</scope>
    <source>
        <strain evidence="2 3">cv. Jemalong A17</strain>
    </source>
</reference>
<dbReference type="Proteomes" id="UP000002051">
    <property type="component" value="Chromosome 3"/>
</dbReference>
<protein>
    <submittedName>
        <fullName evidence="1 2">Uncharacterized protein</fullName>
    </submittedName>
</protein>
<accession>G7IYY0</accession>
<evidence type="ECO:0000313" key="1">
    <source>
        <dbReference type="EMBL" id="AES68954.1"/>
    </source>
</evidence>
<name>G7IYY0_MEDTR</name>
<dbReference type="EMBL" id="CM001219">
    <property type="protein sequence ID" value="AES68954.1"/>
    <property type="molecule type" value="Genomic_DNA"/>
</dbReference>
<evidence type="ECO:0000313" key="2">
    <source>
        <dbReference type="EnsemblPlants" id="AES68954"/>
    </source>
</evidence>
<sequence>MSNLTGSRKTHLGWPGGIDLRSESVLLLKAEHYEDACGKQRRNTKEIKEKDCISIVLLDDIIDFYLLKIRKVW</sequence>
<dbReference type="HOGENOM" id="CLU_2708517_0_0_1"/>
<reference evidence="2" key="3">
    <citation type="submission" date="2015-04" db="UniProtKB">
        <authorList>
            <consortium name="EnsemblPlants"/>
        </authorList>
    </citation>
    <scope>IDENTIFICATION</scope>
    <source>
        <strain evidence="2">cv. Jemalong A17</strain>
    </source>
</reference>
<gene>
    <name evidence="1" type="ordered locus">MTR_3g019520</name>
</gene>
<proteinExistence type="predicted"/>
<keyword evidence="3" id="KW-1185">Reference proteome</keyword>
<reference evidence="1 3" key="1">
    <citation type="journal article" date="2011" name="Nature">
        <title>The Medicago genome provides insight into the evolution of rhizobial symbioses.</title>
        <authorList>
            <person name="Young N.D."/>
            <person name="Debelle F."/>
            <person name="Oldroyd G.E."/>
            <person name="Geurts R."/>
            <person name="Cannon S.B."/>
            <person name="Udvardi M.K."/>
            <person name="Benedito V.A."/>
            <person name="Mayer K.F."/>
            <person name="Gouzy J."/>
            <person name="Schoof H."/>
            <person name="Van de Peer Y."/>
            <person name="Proost S."/>
            <person name="Cook D.R."/>
            <person name="Meyers B.C."/>
            <person name="Spannagl M."/>
            <person name="Cheung F."/>
            <person name="De Mita S."/>
            <person name="Krishnakumar V."/>
            <person name="Gundlach H."/>
            <person name="Zhou S."/>
            <person name="Mudge J."/>
            <person name="Bharti A.K."/>
            <person name="Murray J.D."/>
            <person name="Naoumkina M.A."/>
            <person name="Rosen B."/>
            <person name="Silverstein K.A."/>
            <person name="Tang H."/>
            <person name="Rombauts S."/>
            <person name="Zhao P.X."/>
            <person name="Zhou P."/>
            <person name="Barbe V."/>
            <person name="Bardou P."/>
            <person name="Bechner M."/>
            <person name="Bellec A."/>
            <person name="Berger A."/>
            <person name="Berges H."/>
            <person name="Bidwell S."/>
            <person name="Bisseling T."/>
            <person name="Choisne N."/>
            <person name="Couloux A."/>
            <person name="Denny R."/>
            <person name="Deshpande S."/>
            <person name="Dai X."/>
            <person name="Doyle J.J."/>
            <person name="Dudez A.M."/>
            <person name="Farmer A.D."/>
            <person name="Fouteau S."/>
            <person name="Franken C."/>
            <person name="Gibelin C."/>
            <person name="Gish J."/>
            <person name="Goldstein S."/>
            <person name="Gonzalez A.J."/>
            <person name="Green P.J."/>
            <person name="Hallab A."/>
            <person name="Hartog M."/>
            <person name="Hua A."/>
            <person name="Humphray S.J."/>
            <person name="Jeong D.H."/>
            <person name="Jing Y."/>
            <person name="Jocker A."/>
            <person name="Kenton S.M."/>
            <person name="Kim D.J."/>
            <person name="Klee K."/>
            <person name="Lai H."/>
            <person name="Lang C."/>
            <person name="Lin S."/>
            <person name="Macmil S.L."/>
            <person name="Magdelenat G."/>
            <person name="Matthews L."/>
            <person name="McCorrison J."/>
            <person name="Monaghan E.L."/>
            <person name="Mun J.H."/>
            <person name="Najar F.Z."/>
            <person name="Nicholson C."/>
            <person name="Noirot C."/>
            <person name="O'Bleness M."/>
            <person name="Paule C.R."/>
            <person name="Poulain J."/>
            <person name="Prion F."/>
            <person name="Qin B."/>
            <person name="Qu C."/>
            <person name="Retzel E.F."/>
            <person name="Riddle C."/>
            <person name="Sallet E."/>
            <person name="Samain S."/>
            <person name="Samson N."/>
            <person name="Sanders I."/>
            <person name="Saurat O."/>
            <person name="Scarpelli C."/>
            <person name="Schiex T."/>
            <person name="Segurens B."/>
            <person name="Severin A.J."/>
            <person name="Sherrier D.J."/>
            <person name="Shi R."/>
            <person name="Sims S."/>
            <person name="Singer S.R."/>
            <person name="Sinharoy S."/>
            <person name="Sterck L."/>
            <person name="Viollet A."/>
            <person name="Wang B.B."/>
            <person name="Wang K."/>
            <person name="Wang M."/>
            <person name="Wang X."/>
            <person name="Warfsmann J."/>
            <person name="Weissenbach J."/>
            <person name="White D.D."/>
            <person name="White J.D."/>
            <person name="Wiley G.B."/>
            <person name="Wincker P."/>
            <person name="Xing Y."/>
            <person name="Yang L."/>
            <person name="Yao Z."/>
            <person name="Ying F."/>
            <person name="Zhai J."/>
            <person name="Zhou L."/>
            <person name="Zuber A."/>
            <person name="Denarie J."/>
            <person name="Dixon R.A."/>
            <person name="May G.D."/>
            <person name="Schwartz D.C."/>
            <person name="Rogers J."/>
            <person name="Quetier F."/>
            <person name="Town C.D."/>
            <person name="Roe B.A."/>
        </authorList>
    </citation>
    <scope>NUCLEOTIDE SEQUENCE [LARGE SCALE GENOMIC DNA]</scope>
    <source>
        <strain evidence="1">A17</strain>
        <strain evidence="2 3">cv. Jemalong A17</strain>
    </source>
</reference>